<dbReference type="AlphaFoldDB" id="A0A9P1BNT8"/>
<protein>
    <submittedName>
        <fullName evidence="2">Uncharacterized protein</fullName>
    </submittedName>
</protein>
<feature type="region of interest" description="Disordered" evidence="1">
    <location>
        <begin position="329"/>
        <end position="400"/>
    </location>
</feature>
<feature type="region of interest" description="Disordered" evidence="1">
    <location>
        <begin position="273"/>
        <end position="301"/>
    </location>
</feature>
<feature type="compositionally biased region" description="Low complexity" evidence="1">
    <location>
        <begin position="277"/>
        <end position="291"/>
    </location>
</feature>
<dbReference type="EMBL" id="CAMXCT030000238">
    <property type="protein sequence ID" value="CAL4763342.1"/>
    <property type="molecule type" value="Genomic_DNA"/>
</dbReference>
<feature type="compositionally biased region" description="Basic and acidic residues" evidence="1">
    <location>
        <begin position="637"/>
        <end position="647"/>
    </location>
</feature>
<keyword evidence="4" id="KW-1185">Reference proteome</keyword>
<dbReference type="EMBL" id="CAMXCT020000238">
    <property type="protein sequence ID" value="CAL1129405.1"/>
    <property type="molecule type" value="Genomic_DNA"/>
</dbReference>
<dbReference type="EMBL" id="CAMXCT010000238">
    <property type="protein sequence ID" value="CAI3976030.1"/>
    <property type="molecule type" value="Genomic_DNA"/>
</dbReference>
<dbReference type="Proteomes" id="UP001152797">
    <property type="component" value="Unassembled WGS sequence"/>
</dbReference>
<sequence length="670" mass="72147">MSVPNILITAIRSAVSSLRAIANSLEAALNGAEAVSSACAGPRAPDPGLSVDSDLESVPWASVGVSSGLSASRISSHDEVAQLLTSAPPACHQICAVEMMDPAPVLSLAEVKTLDQGPAPLYVLLLPEVSDPSSGVVLPEVQVLAIPILSRQDGLLLAIPSDSFPPEVIYPVEPPQPRALIGPAKEVFVLAASDDDAGLEKALDYQIACLLVDFDTAVLPRLRGLDPVTEGPGIHCFSEGTIEIYPSSSELLTAAYTWFQEEQEGRVAFYSAAEDSPPQQAPTVAKATQAKAKQKHPPPKRITTATLSQQLATLTETIPALSTSLAAMQRRQDQMEQSMAQHPIQPPAPQRQEFGFVTPGAKQPLPSPSQFLRQVGPPPKVRMPQRSRQQEQMPEDEPTAPLEEMDLSLEEEGQQASIAQMLLKQQMALNTLVSHIASQDGLQDLGGSASASSTISLKGSARRDRLLADLAARKSNFFLKVAQNAHRRLKPAEMVPATLADFPQKALFTKYLEKQGGYTGYQRDLGLTMWLLGHVADQFLMEDFKSAQEMLALAMVAIEQSAMDNGKWEVAWILALQEDPPQQLFAHRPQATNPRLRAFGPLCPADWGATALAYIKELDLLSSRRAEALPKKQGGGKAEDDAGDPAKRPKQPRYPRKPKAQGGQSQAEST</sequence>
<dbReference type="OrthoDB" id="440580at2759"/>
<evidence type="ECO:0000256" key="1">
    <source>
        <dbReference type="SAM" id="MobiDB-lite"/>
    </source>
</evidence>
<accession>A0A9P1BNT8</accession>
<comment type="caution">
    <text evidence="2">The sequence shown here is derived from an EMBL/GenBank/DDBJ whole genome shotgun (WGS) entry which is preliminary data.</text>
</comment>
<reference evidence="3 4" key="2">
    <citation type="submission" date="2024-05" db="EMBL/GenBank/DDBJ databases">
        <authorList>
            <person name="Chen Y."/>
            <person name="Shah S."/>
            <person name="Dougan E. K."/>
            <person name="Thang M."/>
            <person name="Chan C."/>
        </authorList>
    </citation>
    <scope>NUCLEOTIDE SEQUENCE [LARGE SCALE GENOMIC DNA]</scope>
</reference>
<name>A0A9P1BNT8_9DINO</name>
<reference evidence="2" key="1">
    <citation type="submission" date="2022-10" db="EMBL/GenBank/DDBJ databases">
        <authorList>
            <person name="Chen Y."/>
            <person name="Dougan E. K."/>
            <person name="Chan C."/>
            <person name="Rhodes N."/>
            <person name="Thang M."/>
        </authorList>
    </citation>
    <scope>NUCLEOTIDE SEQUENCE</scope>
</reference>
<proteinExistence type="predicted"/>
<feature type="region of interest" description="Disordered" evidence="1">
    <location>
        <begin position="626"/>
        <end position="670"/>
    </location>
</feature>
<gene>
    <name evidence="2" type="ORF">C1SCF055_LOCUS4289</name>
</gene>
<evidence type="ECO:0000313" key="2">
    <source>
        <dbReference type="EMBL" id="CAI3976030.1"/>
    </source>
</evidence>
<evidence type="ECO:0000313" key="3">
    <source>
        <dbReference type="EMBL" id="CAL4763342.1"/>
    </source>
</evidence>
<organism evidence="2">
    <name type="scientific">Cladocopium goreaui</name>
    <dbReference type="NCBI Taxonomy" id="2562237"/>
    <lineage>
        <taxon>Eukaryota</taxon>
        <taxon>Sar</taxon>
        <taxon>Alveolata</taxon>
        <taxon>Dinophyceae</taxon>
        <taxon>Suessiales</taxon>
        <taxon>Symbiodiniaceae</taxon>
        <taxon>Cladocopium</taxon>
    </lineage>
</organism>
<evidence type="ECO:0000313" key="4">
    <source>
        <dbReference type="Proteomes" id="UP001152797"/>
    </source>
</evidence>
<feature type="compositionally biased region" description="Basic residues" evidence="1">
    <location>
        <begin position="648"/>
        <end position="659"/>
    </location>
</feature>